<dbReference type="Proteomes" id="UP000789572">
    <property type="component" value="Unassembled WGS sequence"/>
</dbReference>
<feature type="compositionally biased region" description="Polar residues" evidence="1">
    <location>
        <begin position="12"/>
        <end position="26"/>
    </location>
</feature>
<keyword evidence="3" id="KW-1185">Reference proteome</keyword>
<reference evidence="2" key="1">
    <citation type="submission" date="2021-06" db="EMBL/GenBank/DDBJ databases">
        <authorList>
            <person name="Kallberg Y."/>
            <person name="Tangrot J."/>
            <person name="Rosling A."/>
        </authorList>
    </citation>
    <scope>NUCLEOTIDE SEQUENCE</scope>
    <source>
        <strain evidence="2">IA702</strain>
    </source>
</reference>
<organism evidence="2 3">
    <name type="scientific">Paraglomus occultum</name>
    <dbReference type="NCBI Taxonomy" id="144539"/>
    <lineage>
        <taxon>Eukaryota</taxon>
        <taxon>Fungi</taxon>
        <taxon>Fungi incertae sedis</taxon>
        <taxon>Mucoromycota</taxon>
        <taxon>Glomeromycotina</taxon>
        <taxon>Glomeromycetes</taxon>
        <taxon>Paraglomerales</taxon>
        <taxon>Paraglomeraceae</taxon>
        <taxon>Paraglomus</taxon>
    </lineage>
</organism>
<evidence type="ECO:0000313" key="3">
    <source>
        <dbReference type="Proteomes" id="UP000789572"/>
    </source>
</evidence>
<name>A0A9N9CXN2_9GLOM</name>
<gene>
    <name evidence="2" type="ORF">POCULU_LOCUS8130</name>
</gene>
<comment type="caution">
    <text evidence="2">The sequence shown here is derived from an EMBL/GenBank/DDBJ whole genome shotgun (WGS) entry which is preliminary data.</text>
</comment>
<dbReference type="EMBL" id="CAJVPJ010002176">
    <property type="protein sequence ID" value="CAG8614879.1"/>
    <property type="molecule type" value="Genomic_DNA"/>
</dbReference>
<feature type="non-terminal residue" evidence="2">
    <location>
        <position position="62"/>
    </location>
</feature>
<dbReference type="AlphaFoldDB" id="A0A9N9CXN2"/>
<protein>
    <submittedName>
        <fullName evidence="2">10648_t:CDS:1</fullName>
    </submittedName>
</protein>
<evidence type="ECO:0000256" key="1">
    <source>
        <dbReference type="SAM" id="MobiDB-lite"/>
    </source>
</evidence>
<proteinExistence type="predicted"/>
<feature type="region of interest" description="Disordered" evidence="1">
    <location>
        <begin position="1"/>
        <end position="26"/>
    </location>
</feature>
<accession>A0A9N9CXN2</accession>
<evidence type="ECO:0000313" key="2">
    <source>
        <dbReference type="EMBL" id="CAG8614879.1"/>
    </source>
</evidence>
<sequence>MGLKRRQLRKLPSTNKVSKDTSSTTVQPQANWTIFYETVGLGHEIKTKVDVSSGSDISELKE</sequence>